<dbReference type="InterPro" id="IPR004114">
    <property type="entry name" value="THUMP_dom"/>
</dbReference>
<reference evidence="4" key="2">
    <citation type="submission" date="2025-09" db="UniProtKB">
        <authorList>
            <consortium name="Ensembl"/>
        </authorList>
    </citation>
    <scope>IDENTIFICATION</scope>
</reference>
<evidence type="ECO:0000313" key="4">
    <source>
        <dbReference type="Ensembl" id="ENSPMGP00000026080.1"/>
    </source>
</evidence>
<dbReference type="SUPFAM" id="SSF143437">
    <property type="entry name" value="THUMP domain-like"/>
    <property type="match status" value="1"/>
</dbReference>
<dbReference type="PANTHER" id="PTHR14911">
    <property type="entry name" value="THUMP DOMAIN-CONTAINING"/>
    <property type="match status" value="1"/>
</dbReference>
<feature type="chain" id="PRO_5017454237" description="THUMP domain-containing protein" evidence="2">
    <location>
        <begin position="25"/>
        <end position="134"/>
    </location>
</feature>
<keyword evidence="2" id="KW-0732">Signal</keyword>
<organism evidence="4 5">
    <name type="scientific">Periophthalmus magnuspinnatus</name>
    <dbReference type="NCBI Taxonomy" id="409849"/>
    <lineage>
        <taxon>Eukaryota</taxon>
        <taxon>Metazoa</taxon>
        <taxon>Chordata</taxon>
        <taxon>Craniata</taxon>
        <taxon>Vertebrata</taxon>
        <taxon>Euteleostomi</taxon>
        <taxon>Actinopterygii</taxon>
        <taxon>Neopterygii</taxon>
        <taxon>Teleostei</taxon>
        <taxon>Neoteleostei</taxon>
        <taxon>Acanthomorphata</taxon>
        <taxon>Gobiaria</taxon>
        <taxon>Gobiiformes</taxon>
        <taxon>Gobioidei</taxon>
        <taxon>Gobiidae</taxon>
        <taxon>Oxudercinae</taxon>
        <taxon>Periophthalmus</taxon>
    </lineage>
</organism>
<dbReference type="Ensembl" id="ENSPMGT00000027775.1">
    <property type="protein sequence ID" value="ENSPMGP00000026080.1"/>
    <property type="gene ID" value="ENSPMGG00000021036.1"/>
</dbReference>
<dbReference type="Pfam" id="PF02926">
    <property type="entry name" value="THUMP"/>
    <property type="match status" value="1"/>
</dbReference>
<protein>
    <recommendedName>
        <fullName evidence="3">THUMP domain-containing protein</fullName>
    </recommendedName>
</protein>
<feature type="domain" description="THUMP" evidence="3">
    <location>
        <begin position="1"/>
        <end position="99"/>
    </location>
</feature>
<feature type="signal peptide" evidence="2">
    <location>
        <begin position="1"/>
        <end position="24"/>
    </location>
</feature>
<dbReference type="GO" id="GO:0016423">
    <property type="term" value="F:tRNA (guanine) methyltransferase activity"/>
    <property type="evidence" value="ECO:0007669"/>
    <property type="project" value="TreeGrafter"/>
</dbReference>
<evidence type="ECO:0000256" key="2">
    <source>
        <dbReference type="SAM" id="SignalP"/>
    </source>
</evidence>
<dbReference type="PROSITE" id="PS51165">
    <property type="entry name" value="THUMP"/>
    <property type="match status" value="1"/>
</dbReference>
<reference evidence="4" key="1">
    <citation type="submission" date="2025-08" db="UniProtKB">
        <authorList>
            <consortium name="Ensembl"/>
        </authorList>
    </citation>
    <scope>IDENTIFICATION</scope>
</reference>
<keyword evidence="1" id="KW-0694">RNA-binding</keyword>
<keyword evidence="5" id="KW-1185">Reference proteome</keyword>
<evidence type="ECO:0000259" key="3">
    <source>
        <dbReference type="PROSITE" id="PS51165"/>
    </source>
</evidence>
<proteinExistence type="predicted"/>
<accession>A0A3B4BAY9</accession>
<evidence type="ECO:0000313" key="5">
    <source>
        <dbReference type="Proteomes" id="UP000261520"/>
    </source>
</evidence>
<dbReference type="GO" id="GO:0030488">
    <property type="term" value="P:tRNA methylation"/>
    <property type="evidence" value="ECO:0007669"/>
    <property type="project" value="TreeGrafter"/>
</dbReference>
<sequence length="134" mass="15051">MVHYHVYLCFISGLFYLFIQKGAPRDQQTERLPSVDPVTFRICCKCSGSVARYFSTQDVSKVLGASLTTLLGWRVDLKNPHLEVNVNLTDDYCLQGIPLTKFPLATRSYVQTTGLRSTVAWAMGSMAQIQVLNK</sequence>
<dbReference type="GO" id="GO:0003723">
    <property type="term" value="F:RNA binding"/>
    <property type="evidence" value="ECO:0007669"/>
    <property type="project" value="UniProtKB-UniRule"/>
</dbReference>
<dbReference type="CDD" id="cd11715">
    <property type="entry name" value="THUMP_AdoMetMT"/>
    <property type="match status" value="1"/>
</dbReference>
<dbReference type="Proteomes" id="UP000261520">
    <property type="component" value="Unplaced"/>
</dbReference>
<dbReference type="SMART" id="SM00981">
    <property type="entry name" value="THUMP"/>
    <property type="match status" value="1"/>
</dbReference>
<dbReference type="PANTHER" id="PTHR14911:SF1">
    <property type="entry name" value="THUMP DOMAIN-CONTAINING PROTEIN 2"/>
    <property type="match status" value="1"/>
</dbReference>
<evidence type="ECO:0000256" key="1">
    <source>
        <dbReference type="PROSITE-ProRule" id="PRU00529"/>
    </source>
</evidence>
<dbReference type="AlphaFoldDB" id="A0A3B4BAY9"/>
<name>A0A3B4BAY9_9GOBI</name>
<dbReference type="STRING" id="409849.ENSPMGP00000026080"/>
<dbReference type="Gene3D" id="3.30.2130.30">
    <property type="match status" value="1"/>
</dbReference>